<dbReference type="InterPro" id="IPR052413">
    <property type="entry name" value="SUR7_domain"/>
</dbReference>
<reference evidence="3 4" key="1">
    <citation type="journal article" date="2014" name="Proc. Natl. Acad. Sci. U.S.A.">
        <title>Trajectory and genomic determinants of fungal-pathogen speciation and host adaptation.</title>
        <authorList>
            <person name="Hu X."/>
            <person name="Xiao G."/>
            <person name="Zheng P."/>
            <person name="Shang Y."/>
            <person name="Su Y."/>
            <person name="Zhang X."/>
            <person name="Liu X."/>
            <person name="Zhan S."/>
            <person name="St Leger R.J."/>
            <person name="Wang C."/>
        </authorList>
    </citation>
    <scope>NUCLEOTIDE SEQUENCE [LARGE SCALE GENOMIC DNA]</scope>
    <source>
        <strain evidence="3 4">ARSEF 977</strain>
    </source>
</reference>
<dbReference type="GO" id="GO:0031505">
    <property type="term" value="P:fungal-type cell wall organization"/>
    <property type="evidence" value="ECO:0007669"/>
    <property type="project" value="TreeGrafter"/>
</dbReference>
<dbReference type="GO" id="GO:0005886">
    <property type="term" value="C:plasma membrane"/>
    <property type="evidence" value="ECO:0007669"/>
    <property type="project" value="InterPro"/>
</dbReference>
<feature type="compositionally biased region" description="Low complexity" evidence="1">
    <location>
        <begin position="291"/>
        <end position="309"/>
    </location>
</feature>
<evidence type="ECO:0000256" key="2">
    <source>
        <dbReference type="SAM" id="Phobius"/>
    </source>
</evidence>
<evidence type="ECO:0000313" key="3">
    <source>
        <dbReference type="EMBL" id="KID89801.1"/>
    </source>
</evidence>
<feature type="transmembrane region" description="Helical" evidence="2">
    <location>
        <begin position="227"/>
        <end position="247"/>
    </location>
</feature>
<dbReference type="OrthoDB" id="4480814at2759"/>
<feature type="transmembrane region" description="Helical" evidence="2">
    <location>
        <begin position="183"/>
        <end position="207"/>
    </location>
</feature>
<feature type="transmembrane region" description="Helical" evidence="2">
    <location>
        <begin position="6"/>
        <end position="31"/>
    </location>
</feature>
<keyword evidence="2" id="KW-0472">Membrane</keyword>
<proteinExistence type="predicted"/>
<keyword evidence="4" id="KW-1185">Reference proteome</keyword>
<dbReference type="Gene3D" id="1.20.140.150">
    <property type="match status" value="1"/>
</dbReference>
<dbReference type="GO" id="GO:0051285">
    <property type="term" value="C:cell cortex of cell tip"/>
    <property type="evidence" value="ECO:0007669"/>
    <property type="project" value="TreeGrafter"/>
</dbReference>
<gene>
    <name evidence="3" type="ORF">MGU_03206</name>
</gene>
<dbReference type="InterPro" id="IPR009571">
    <property type="entry name" value="SUR7/Rim9-like_fungi"/>
</dbReference>
<dbReference type="PANTHER" id="PTHR28019">
    <property type="entry name" value="CELL MEMBRANE PROTEIN YLR413W-RELATED"/>
    <property type="match status" value="1"/>
</dbReference>
<dbReference type="Pfam" id="PF06687">
    <property type="entry name" value="SUR7"/>
    <property type="match status" value="1"/>
</dbReference>
<protein>
    <submittedName>
        <fullName evidence="3">SUR7 protein</fullName>
    </submittedName>
</protein>
<comment type="caution">
    <text evidence="3">The sequence shown here is derived from an EMBL/GenBank/DDBJ whole genome shotgun (WGS) entry which is preliminary data.</text>
</comment>
<feature type="region of interest" description="Disordered" evidence="1">
    <location>
        <begin position="290"/>
        <end position="334"/>
    </location>
</feature>
<evidence type="ECO:0000256" key="1">
    <source>
        <dbReference type="SAM" id="MobiDB-lite"/>
    </source>
</evidence>
<dbReference type="AlphaFoldDB" id="A0A0B4HIS1"/>
<organism evidence="3 4">
    <name type="scientific">Metarhizium guizhouense (strain ARSEF 977)</name>
    <dbReference type="NCBI Taxonomy" id="1276136"/>
    <lineage>
        <taxon>Eukaryota</taxon>
        <taxon>Fungi</taxon>
        <taxon>Dikarya</taxon>
        <taxon>Ascomycota</taxon>
        <taxon>Pezizomycotina</taxon>
        <taxon>Sordariomycetes</taxon>
        <taxon>Hypocreomycetidae</taxon>
        <taxon>Hypocreales</taxon>
        <taxon>Clavicipitaceae</taxon>
        <taxon>Metarhizium</taxon>
    </lineage>
</organism>
<feature type="transmembrane region" description="Helical" evidence="2">
    <location>
        <begin position="152"/>
        <end position="177"/>
    </location>
</feature>
<dbReference type="HOGENOM" id="CLU_034574_2_0_1"/>
<accession>A0A0B4HIS1</accession>
<dbReference type="Proteomes" id="UP000031192">
    <property type="component" value="Unassembled WGS sequence"/>
</dbReference>
<evidence type="ECO:0000313" key="4">
    <source>
        <dbReference type="Proteomes" id="UP000031192"/>
    </source>
</evidence>
<keyword evidence="2" id="KW-0812">Transmembrane</keyword>
<dbReference type="EMBL" id="AZNH01000007">
    <property type="protein sequence ID" value="KID89801.1"/>
    <property type="molecule type" value="Genomic_DNA"/>
</dbReference>
<keyword evidence="2" id="KW-1133">Transmembrane helix</keyword>
<sequence length="334" mass="35827">MGVGRFICVGLPLALTIASIVALLIATLSGVAHNQLWMFRVDVKDMSISPADLVSITNSLGINPRADKTGNITAADLGLADVYEIDLWGYCYTDSDNKRQCTKAQFDWANSALNTTYIENLGKSAGVQGFKLPDEVKGALKTFRTVAKWTEVAFIVALLALGIQLAVGIFAMCSRVASCLTWLVSGLTSILVGVAAGLSTATASIVVGAIKGSNKLYGIKADIGTRFLATVWIATAFALGAGFFWIFTICCCKPEHRRSGGKRNLDSDDEKLIPNGGAYRPLSHNYEMTSGHNNGGYYNPNQNQQFNGGYSSGPRHPSGHGRTDLAYEPYSHRA</sequence>
<dbReference type="PANTHER" id="PTHR28019:SF3">
    <property type="entry name" value="INTEGRAL MEMBRANE PROTEIN (AFU_ORTHOLOGUE AFUA_6G07470)"/>
    <property type="match status" value="1"/>
</dbReference>
<name>A0A0B4HIS1_METGA</name>